<dbReference type="Proteomes" id="UP000708208">
    <property type="component" value="Unassembled WGS sequence"/>
</dbReference>
<protein>
    <submittedName>
        <fullName evidence="1">Uncharacterized protein</fullName>
    </submittedName>
</protein>
<reference evidence="1" key="1">
    <citation type="submission" date="2021-06" db="EMBL/GenBank/DDBJ databases">
        <authorList>
            <person name="Hodson N. C."/>
            <person name="Mongue J. A."/>
            <person name="Jaron S. K."/>
        </authorList>
    </citation>
    <scope>NUCLEOTIDE SEQUENCE</scope>
</reference>
<proteinExistence type="predicted"/>
<keyword evidence="2" id="KW-1185">Reference proteome</keyword>
<gene>
    <name evidence="1" type="ORF">AFUS01_LOCUS27125</name>
</gene>
<organism evidence="1 2">
    <name type="scientific">Allacma fusca</name>
    <dbReference type="NCBI Taxonomy" id="39272"/>
    <lineage>
        <taxon>Eukaryota</taxon>
        <taxon>Metazoa</taxon>
        <taxon>Ecdysozoa</taxon>
        <taxon>Arthropoda</taxon>
        <taxon>Hexapoda</taxon>
        <taxon>Collembola</taxon>
        <taxon>Symphypleona</taxon>
        <taxon>Sminthuridae</taxon>
        <taxon>Allacma</taxon>
    </lineage>
</organism>
<comment type="caution">
    <text evidence="1">The sequence shown here is derived from an EMBL/GenBank/DDBJ whole genome shotgun (WGS) entry which is preliminary data.</text>
</comment>
<dbReference type="EMBL" id="CAJVCH010371761">
    <property type="protein sequence ID" value="CAG7816508.1"/>
    <property type="molecule type" value="Genomic_DNA"/>
</dbReference>
<feature type="non-terminal residue" evidence="1">
    <location>
        <position position="1"/>
    </location>
</feature>
<evidence type="ECO:0000313" key="1">
    <source>
        <dbReference type="EMBL" id="CAG7816508.1"/>
    </source>
</evidence>
<dbReference type="AlphaFoldDB" id="A0A8J2PCP2"/>
<accession>A0A8J2PCP2</accession>
<sequence>HNRSTHLGSSNLLLIVKKAGLRDKRLVWDFQKAL</sequence>
<name>A0A8J2PCP2_9HEXA</name>
<evidence type="ECO:0000313" key="2">
    <source>
        <dbReference type="Proteomes" id="UP000708208"/>
    </source>
</evidence>